<evidence type="ECO:0000313" key="3">
    <source>
        <dbReference type="EMBL" id="KIJ43618.1"/>
    </source>
</evidence>
<dbReference type="InterPro" id="IPR036770">
    <property type="entry name" value="Ankyrin_rpt-contain_sf"/>
</dbReference>
<dbReference type="EMBL" id="KN837122">
    <property type="protein sequence ID" value="KIJ43618.1"/>
    <property type="molecule type" value="Genomic_DNA"/>
</dbReference>
<organism evidence="3 4">
    <name type="scientific">Sphaerobolus stellatus (strain SS14)</name>
    <dbReference type="NCBI Taxonomy" id="990650"/>
    <lineage>
        <taxon>Eukaryota</taxon>
        <taxon>Fungi</taxon>
        <taxon>Dikarya</taxon>
        <taxon>Basidiomycota</taxon>
        <taxon>Agaricomycotina</taxon>
        <taxon>Agaricomycetes</taxon>
        <taxon>Phallomycetidae</taxon>
        <taxon>Geastrales</taxon>
        <taxon>Sphaerobolaceae</taxon>
        <taxon>Sphaerobolus</taxon>
    </lineage>
</organism>
<reference evidence="3 4" key="1">
    <citation type="submission" date="2014-06" db="EMBL/GenBank/DDBJ databases">
        <title>Evolutionary Origins and Diversification of the Mycorrhizal Mutualists.</title>
        <authorList>
            <consortium name="DOE Joint Genome Institute"/>
            <consortium name="Mycorrhizal Genomics Consortium"/>
            <person name="Kohler A."/>
            <person name="Kuo A."/>
            <person name="Nagy L.G."/>
            <person name="Floudas D."/>
            <person name="Copeland A."/>
            <person name="Barry K.W."/>
            <person name="Cichocki N."/>
            <person name="Veneault-Fourrey C."/>
            <person name="LaButti K."/>
            <person name="Lindquist E.A."/>
            <person name="Lipzen A."/>
            <person name="Lundell T."/>
            <person name="Morin E."/>
            <person name="Murat C."/>
            <person name="Riley R."/>
            <person name="Ohm R."/>
            <person name="Sun H."/>
            <person name="Tunlid A."/>
            <person name="Henrissat B."/>
            <person name="Grigoriev I.V."/>
            <person name="Hibbett D.S."/>
            <person name="Martin F."/>
        </authorList>
    </citation>
    <scope>NUCLEOTIDE SEQUENCE [LARGE SCALE GENOMIC DNA]</scope>
    <source>
        <strain evidence="3 4">SS14</strain>
    </source>
</reference>
<evidence type="ECO:0000259" key="2">
    <source>
        <dbReference type="PROSITE" id="PS50837"/>
    </source>
</evidence>
<dbReference type="SUPFAM" id="SSF52540">
    <property type="entry name" value="P-loop containing nucleoside triphosphate hydrolases"/>
    <property type="match status" value="1"/>
</dbReference>
<keyword evidence="1" id="KW-0677">Repeat</keyword>
<proteinExistence type="predicted"/>
<name>A0A0C9UKJ1_SPHS4</name>
<evidence type="ECO:0000313" key="4">
    <source>
        <dbReference type="Proteomes" id="UP000054279"/>
    </source>
</evidence>
<dbReference type="Proteomes" id="UP000054279">
    <property type="component" value="Unassembled WGS sequence"/>
</dbReference>
<sequence>MDPLSITSAAAGFLGTAQMIYNIASRIVTAEKDEKKAMEEIQEQIQYFDRILSGLQSLIDATADTPGNLSQDYSELESCLKACTSQLQEFVDKFKPPLSRWKGLLHRFKWPLKDEERKRLVDLVDRCKSSIQLELTVEHSRTVQATAAAVQADLYTEKILKWLNVVEVNSNFDKARYKCHPGTGQWFLQSRAFEQFKGGVGECLWLHGIPGAGKTILSGSIIAALRNHVESKPNTGLAYFFFSYTDKAKRNTFNMLSSIAAQLAQRISNIPPRVVTLYNNDKTRPPSFVVLEVITRLARCFQQTYIVLDALDEIDAEERTSLVKALNEIIANATLSNIRLLMTSRREPYLIDGLRSLLLEEISLTSSKVNEDIKLYVTEIMEKEPSLLKWSVELRQEIVQTLTDKAQGMFRWVECQLESLKKCRRPHDVKKALGSLPKTLDETYERILLAVEEEDRVYVARLFTWVIFTSRPLCLDLLAEAIVFEPDVSELNLDLRFTDPKDILGFCSNMFSNYDGCIIDGSNYNWNEQHGHLTLSHYSVQEYLLSERVKSNPDLSTYNSVLKNGPSYIMDVHLKYFTFTMARPLRFGPLSTHVKDCRCLKECYPLISYSLHSLVDVFDDYYRPAIGGQKEREEQFAITLCEHFTVFQHLYPEVIDQWSPIVFLAQCGLLNGVQLCITHGVDVNSSEYSENSRRVETVLSRAMRIPDSDQRHAVAALLLEHGATDVIDVIDQSGHVIQCSPALEAVMTQSGYISSSDNDLARLLLQHGSLINSPYYPRGTLLAAHIVPEFWDPEFNWLPDLLSESGGCWDTIFTKFNGLLDDFVGEFVEYCVETMV</sequence>
<dbReference type="AlphaFoldDB" id="A0A0C9UKJ1"/>
<keyword evidence="4" id="KW-1185">Reference proteome</keyword>
<dbReference type="PANTHER" id="PTHR10039">
    <property type="entry name" value="AMELOGENIN"/>
    <property type="match status" value="1"/>
</dbReference>
<dbReference type="Gene3D" id="3.40.50.300">
    <property type="entry name" value="P-loop containing nucleotide triphosphate hydrolases"/>
    <property type="match status" value="1"/>
</dbReference>
<feature type="domain" description="NACHT" evidence="2">
    <location>
        <begin position="202"/>
        <end position="345"/>
    </location>
</feature>
<dbReference type="OrthoDB" id="7464126at2759"/>
<dbReference type="InterPro" id="IPR007111">
    <property type="entry name" value="NACHT_NTPase"/>
</dbReference>
<dbReference type="Gene3D" id="1.25.40.20">
    <property type="entry name" value="Ankyrin repeat-containing domain"/>
    <property type="match status" value="1"/>
</dbReference>
<dbReference type="HOGENOM" id="CLU_000288_34_23_1"/>
<accession>A0A0C9UKJ1</accession>
<dbReference type="InterPro" id="IPR027417">
    <property type="entry name" value="P-loop_NTPase"/>
</dbReference>
<dbReference type="Pfam" id="PF24883">
    <property type="entry name" value="NPHP3_N"/>
    <property type="match status" value="1"/>
</dbReference>
<gene>
    <name evidence="3" type="ORF">M422DRAFT_253204</name>
</gene>
<dbReference type="PANTHER" id="PTHR10039:SF16">
    <property type="entry name" value="GPI INOSITOL-DEACYLASE"/>
    <property type="match status" value="1"/>
</dbReference>
<dbReference type="InterPro" id="IPR056884">
    <property type="entry name" value="NPHP3-like_N"/>
</dbReference>
<protein>
    <recommendedName>
        <fullName evidence="2">NACHT domain-containing protein</fullName>
    </recommendedName>
</protein>
<evidence type="ECO:0000256" key="1">
    <source>
        <dbReference type="ARBA" id="ARBA00022737"/>
    </source>
</evidence>
<dbReference type="PROSITE" id="PS50837">
    <property type="entry name" value="NACHT"/>
    <property type="match status" value="1"/>
</dbReference>